<accession>A0A371FZP5</accession>
<evidence type="ECO:0000256" key="3">
    <source>
        <dbReference type="ARBA" id="ARBA00023013"/>
    </source>
</evidence>
<dbReference type="Proteomes" id="UP000257109">
    <property type="component" value="Unassembled WGS sequence"/>
</dbReference>
<feature type="domain" description="Cyclin-dependent kinase inhibitor" evidence="5">
    <location>
        <begin position="158"/>
        <end position="202"/>
    </location>
</feature>
<sequence length="223" mass="24987">MGKYIKKSKTAGDVAAVIMEVPPPHSSLGVRTRAKTLALQNSSQISDSSAYLQLRSRRLLKLPPAPQEKPRRCAAVVNSHLTHSLTKTPSSSEEFASFEDDNSECSFGENFLDVEAREERSTRESTPCSLIRDSNAIHTPGSTTRQRTHRTIHEHIQRNIPTTYEMEEFFAYAEKQQQTIFMDKYNFDIVNEVPLPGRYEWVPGVGGGGPSYCSMPHKAISKT</sequence>
<evidence type="ECO:0000313" key="7">
    <source>
        <dbReference type="Proteomes" id="UP000257109"/>
    </source>
</evidence>
<evidence type="ECO:0000256" key="4">
    <source>
        <dbReference type="ARBA" id="ARBA00023306"/>
    </source>
</evidence>
<protein>
    <submittedName>
        <fullName evidence="6">Cyclin-dependent kinase inhibitor 3</fullName>
    </submittedName>
</protein>
<dbReference type="InterPro" id="IPR003175">
    <property type="entry name" value="CDI_dom"/>
</dbReference>
<keyword evidence="7" id="KW-1185">Reference proteome</keyword>
<dbReference type="Pfam" id="PF02234">
    <property type="entry name" value="CDI"/>
    <property type="match status" value="1"/>
</dbReference>
<feature type="non-terminal residue" evidence="6">
    <location>
        <position position="223"/>
    </location>
</feature>
<dbReference type="GO" id="GO:0051726">
    <property type="term" value="P:regulation of cell cycle"/>
    <property type="evidence" value="ECO:0007669"/>
    <property type="project" value="InterPro"/>
</dbReference>
<keyword evidence="4" id="KW-0131">Cell cycle</keyword>
<dbReference type="STRING" id="157652.A0A371FZP5"/>
<dbReference type="AlphaFoldDB" id="A0A371FZP5"/>
<dbReference type="InterPro" id="IPR044275">
    <property type="entry name" value="KRP"/>
</dbReference>
<dbReference type="Gene3D" id="4.10.365.10">
    <property type="entry name" value="p27"/>
    <property type="match status" value="1"/>
</dbReference>
<dbReference type="GO" id="GO:0004861">
    <property type="term" value="F:cyclin-dependent protein serine/threonine kinase inhibitor activity"/>
    <property type="evidence" value="ECO:0007669"/>
    <property type="project" value="InterPro"/>
</dbReference>
<keyword evidence="3 6" id="KW-0649">Protein kinase inhibitor</keyword>
<evidence type="ECO:0000256" key="2">
    <source>
        <dbReference type="ARBA" id="ARBA00010274"/>
    </source>
</evidence>
<dbReference type="OrthoDB" id="6373236at2759"/>
<dbReference type="InterPro" id="IPR044898">
    <property type="entry name" value="CDI_dom_sf"/>
</dbReference>
<organism evidence="6 7">
    <name type="scientific">Mucuna pruriens</name>
    <name type="common">Velvet bean</name>
    <name type="synonym">Dolichos pruriens</name>
    <dbReference type="NCBI Taxonomy" id="157652"/>
    <lineage>
        <taxon>Eukaryota</taxon>
        <taxon>Viridiplantae</taxon>
        <taxon>Streptophyta</taxon>
        <taxon>Embryophyta</taxon>
        <taxon>Tracheophyta</taxon>
        <taxon>Spermatophyta</taxon>
        <taxon>Magnoliopsida</taxon>
        <taxon>eudicotyledons</taxon>
        <taxon>Gunneridae</taxon>
        <taxon>Pentapetalae</taxon>
        <taxon>rosids</taxon>
        <taxon>fabids</taxon>
        <taxon>Fabales</taxon>
        <taxon>Fabaceae</taxon>
        <taxon>Papilionoideae</taxon>
        <taxon>50 kb inversion clade</taxon>
        <taxon>NPAAA clade</taxon>
        <taxon>indigoferoid/millettioid clade</taxon>
        <taxon>Phaseoleae</taxon>
        <taxon>Mucuna</taxon>
    </lineage>
</organism>
<reference evidence="6" key="1">
    <citation type="submission" date="2018-05" db="EMBL/GenBank/DDBJ databases">
        <title>Draft genome of Mucuna pruriens seed.</title>
        <authorList>
            <person name="Nnadi N.E."/>
            <person name="Vos R."/>
            <person name="Hasami M.H."/>
            <person name="Devisetty U.K."/>
            <person name="Aguiy J.C."/>
        </authorList>
    </citation>
    <scope>NUCLEOTIDE SEQUENCE [LARGE SCALE GENOMIC DNA]</scope>
    <source>
        <strain evidence="6">JCA_2017</strain>
    </source>
</reference>
<dbReference type="PIRSF" id="PIRSF017811">
    <property type="entry name" value="CDK_inhib_pln"/>
    <property type="match status" value="1"/>
</dbReference>
<dbReference type="PANTHER" id="PTHR46776">
    <property type="entry name" value="CYCLIN-DEPENDENT KINASE INHIBITOR 4-RELATED"/>
    <property type="match status" value="1"/>
</dbReference>
<dbReference type="EMBL" id="QJKJ01007258">
    <property type="protein sequence ID" value="RDX83750.1"/>
    <property type="molecule type" value="Genomic_DNA"/>
</dbReference>
<evidence type="ECO:0000256" key="1">
    <source>
        <dbReference type="ARBA" id="ARBA00004642"/>
    </source>
</evidence>
<name>A0A371FZP5_MUCPR</name>
<evidence type="ECO:0000313" key="6">
    <source>
        <dbReference type="EMBL" id="RDX83750.1"/>
    </source>
</evidence>
<dbReference type="GO" id="GO:0005654">
    <property type="term" value="C:nucleoplasm"/>
    <property type="evidence" value="ECO:0007669"/>
    <property type="project" value="UniProtKB-SubCell"/>
</dbReference>
<comment type="similarity">
    <text evidence="2">Belongs to the CDI family. ICK/KRP subfamily.</text>
</comment>
<gene>
    <name evidence="6" type="primary">KRP3</name>
    <name evidence="6" type="ORF">CR513_35305</name>
</gene>
<comment type="caution">
    <text evidence="6">The sequence shown here is derived from an EMBL/GenBank/DDBJ whole genome shotgun (WGS) entry which is preliminary data.</text>
</comment>
<proteinExistence type="inferred from homology"/>
<comment type="subcellular location">
    <subcellularLocation>
        <location evidence="1">Nucleus</location>
        <location evidence="1">Nucleoplasm</location>
    </subcellularLocation>
</comment>
<evidence type="ECO:0000259" key="5">
    <source>
        <dbReference type="Pfam" id="PF02234"/>
    </source>
</evidence>